<dbReference type="PIRSF" id="PIRSF012641">
    <property type="entry name" value="UCP012641"/>
    <property type="match status" value="1"/>
</dbReference>
<accession>A0A5R8KA21</accession>
<feature type="domain" description="Zinc-ribbon" evidence="2">
    <location>
        <begin position="4"/>
        <end position="82"/>
    </location>
</feature>
<dbReference type="EMBL" id="VAUV01000026">
    <property type="protein sequence ID" value="TLD68379.1"/>
    <property type="molecule type" value="Genomic_DNA"/>
</dbReference>
<evidence type="ECO:0000313" key="4">
    <source>
        <dbReference type="Proteomes" id="UP000306196"/>
    </source>
</evidence>
<proteinExistence type="predicted"/>
<evidence type="ECO:0000259" key="2">
    <source>
        <dbReference type="Pfam" id="PF10005"/>
    </source>
</evidence>
<dbReference type="RefSeq" id="WP_138088672.1">
    <property type="nucleotide sequence ID" value="NZ_VAUV01000026.1"/>
</dbReference>
<gene>
    <name evidence="3" type="ORF">FEM03_23020</name>
</gene>
<feature type="compositionally biased region" description="Low complexity" evidence="1">
    <location>
        <begin position="411"/>
        <end position="421"/>
    </location>
</feature>
<name>A0A5R8KA21_9BACT</name>
<sequence>MNHFFCSCGNELYFENSKCLCCQSEVGFYAETRSMHVVGGETGMRRCANGSEFGVCNWVIAKDNPYIYCTACRLNLVVPDLSRPGNLELWGKMEVAKRRALHTVLTYGLPVLQEEGDVCPPLLLQFLLPDPGCQVMTGHDDGLITLNLLEADDAIREHNRKSLNEPYRTLLGHFRHELGHYYWSRWFEHDPAAGEVLPAFRELFGDERADYGRALQSYYANGPEPDWQLSRISAYSTMHPWEDWAETWAHYLYIMDALETIKSFGLQMRKGRADQSIFSKEKALLPAPFEKKAPDEMLVALHRWANMSPAINELALSLGHDHLAPFVLSAPVVKKLHFIHCMIERQQAKTSEAKAKAKVSSTPSGAGSGQPPVKPAQRGTVSNPGGTMSPSGLAPAPATSTAPVPMPAPAQTPMQPQTASR</sequence>
<reference evidence="3 4" key="1">
    <citation type="submission" date="2019-05" db="EMBL/GenBank/DDBJ databases">
        <title>Verrucobacter flavum gen. nov., sp. nov. a new member of the family Verrucomicrobiaceae.</title>
        <authorList>
            <person name="Szuroczki S."/>
            <person name="Abbaszade G."/>
            <person name="Szabo A."/>
            <person name="Felfoldi T."/>
            <person name="Schumann P."/>
            <person name="Boka K."/>
            <person name="Keki Z."/>
            <person name="Toumi M."/>
            <person name="Toth E."/>
        </authorList>
    </citation>
    <scope>NUCLEOTIDE SEQUENCE [LARGE SCALE GENOMIC DNA]</scope>
    <source>
        <strain evidence="3 4">MG-N-17</strain>
    </source>
</reference>
<evidence type="ECO:0000313" key="3">
    <source>
        <dbReference type="EMBL" id="TLD68379.1"/>
    </source>
</evidence>
<feature type="region of interest" description="Disordered" evidence="1">
    <location>
        <begin position="349"/>
        <end position="421"/>
    </location>
</feature>
<dbReference type="InterPro" id="IPR011201">
    <property type="entry name" value="Zinc-ribbon_6_bact"/>
</dbReference>
<keyword evidence="4" id="KW-1185">Reference proteome</keyword>
<dbReference type="InterPro" id="IPR031321">
    <property type="entry name" value="UCP012641"/>
</dbReference>
<comment type="caution">
    <text evidence="3">The sequence shown here is derived from an EMBL/GenBank/DDBJ whole genome shotgun (WGS) entry which is preliminary data.</text>
</comment>
<feature type="compositionally biased region" description="Low complexity" evidence="1">
    <location>
        <begin position="394"/>
        <end position="403"/>
    </location>
</feature>
<dbReference type="Pfam" id="PF10005">
    <property type="entry name" value="Zn_ribbon_DZR_6"/>
    <property type="match status" value="1"/>
</dbReference>
<organism evidence="3 4">
    <name type="scientific">Phragmitibacter flavus</name>
    <dbReference type="NCBI Taxonomy" id="2576071"/>
    <lineage>
        <taxon>Bacteria</taxon>
        <taxon>Pseudomonadati</taxon>
        <taxon>Verrucomicrobiota</taxon>
        <taxon>Verrucomicrobiia</taxon>
        <taxon>Verrucomicrobiales</taxon>
        <taxon>Verrucomicrobiaceae</taxon>
        <taxon>Phragmitibacter</taxon>
    </lineage>
</organism>
<dbReference type="OrthoDB" id="256753at2"/>
<protein>
    <recommendedName>
        <fullName evidence="2">Zinc-ribbon domain-containing protein</fullName>
    </recommendedName>
</protein>
<dbReference type="AlphaFoldDB" id="A0A5R8KA21"/>
<evidence type="ECO:0000256" key="1">
    <source>
        <dbReference type="SAM" id="MobiDB-lite"/>
    </source>
</evidence>
<dbReference type="Proteomes" id="UP000306196">
    <property type="component" value="Unassembled WGS sequence"/>
</dbReference>
<feature type="compositionally biased region" description="Polar residues" evidence="1">
    <location>
        <begin position="379"/>
        <end position="390"/>
    </location>
</feature>
<dbReference type="Pfam" id="PF15887">
    <property type="entry name" value="Peptidase_Mx"/>
    <property type="match status" value="1"/>
</dbReference>